<dbReference type="EMBL" id="GBXM01080328">
    <property type="protein sequence ID" value="JAH28249.1"/>
    <property type="molecule type" value="Transcribed_RNA"/>
</dbReference>
<proteinExistence type="predicted"/>
<name>A0A0E9RGP8_ANGAN</name>
<keyword evidence="1" id="KW-0732">Signal</keyword>
<dbReference type="AlphaFoldDB" id="A0A0E9RGP8"/>
<sequence length="49" mass="5852">MACFFIWSVHLLSEVCMTRVRFFFFAEFRNVDEKSMNCCYSKAVVQNCL</sequence>
<evidence type="ECO:0000313" key="2">
    <source>
        <dbReference type="EMBL" id="JAH28249.1"/>
    </source>
</evidence>
<feature type="signal peptide" evidence="1">
    <location>
        <begin position="1"/>
        <end position="17"/>
    </location>
</feature>
<accession>A0A0E9RGP8</accession>
<evidence type="ECO:0000256" key="1">
    <source>
        <dbReference type="SAM" id="SignalP"/>
    </source>
</evidence>
<organism evidence="2">
    <name type="scientific">Anguilla anguilla</name>
    <name type="common">European freshwater eel</name>
    <name type="synonym">Muraena anguilla</name>
    <dbReference type="NCBI Taxonomy" id="7936"/>
    <lineage>
        <taxon>Eukaryota</taxon>
        <taxon>Metazoa</taxon>
        <taxon>Chordata</taxon>
        <taxon>Craniata</taxon>
        <taxon>Vertebrata</taxon>
        <taxon>Euteleostomi</taxon>
        <taxon>Actinopterygii</taxon>
        <taxon>Neopterygii</taxon>
        <taxon>Teleostei</taxon>
        <taxon>Anguilliformes</taxon>
        <taxon>Anguillidae</taxon>
        <taxon>Anguilla</taxon>
    </lineage>
</organism>
<reference evidence="2" key="1">
    <citation type="submission" date="2014-11" db="EMBL/GenBank/DDBJ databases">
        <authorList>
            <person name="Amaro Gonzalez C."/>
        </authorList>
    </citation>
    <scope>NUCLEOTIDE SEQUENCE</scope>
</reference>
<protein>
    <submittedName>
        <fullName evidence="2">Uncharacterized protein</fullName>
    </submittedName>
</protein>
<feature type="chain" id="PRO_5002431924" evidence="1">
    <location>
        <begin position="18"/>
        <end position="49"/>
    </location>
</feature>
<reference evidence="2" key="2">
    <citation type="journal article" date="2015" name="Fish Shellfish Immunol.">
        <title>Early steps in the European eel (Anguilla anguilla)-Vibrio vulnificus interaction in the gills: Role of the RtxA13 toxin.</title>
        <authorList>
            <person name="Callol A."/>
            <person name="Pajuelo D."/>
            <person name="Ebbesson L."/>
            <person name="Teles M."/>
            <person name="MacKenzie S."/>
            <person name="Amaro C."/>
        </authorList>
    </citation>
    <scope>NUCLEOTIDE SEQUENCE</scope>
</reference>